<comment type="subcellular location">
    <subcellularLocation>
        <location evidence="1">Membrane</location>
        <topology evidence="1">Multi-pass membrane protein</topology>
    </subcellularLocation>
</comment>
<dbReference type="Proteomes" id="UP000501346">
    <property type="component" value="Chromosome ScVII"/>
</dbReference>
<reference evidence="7 8" key="1">
    <citation type="journal article" date="2019" name="BMC Genomics">
        <title>Chromosome level assembly and comparative genome analysis confirm lager-brewing yeasts originated from a single hybridization.</title>
        <authorList>
            <person name="Salazar A.N."/>
            <person name="Gorter de Vries A.R."/>
            <person name="van den Broek M."/>
            <person name="Brouwers N."/>
            <person name="de la Torre Cortes P."/>
            <person name="Kuijpers N.G.A."/>
            <person name="Daran J.G."/>
            <person name="Abeel T."/>
        </authorList>
    </citation>
    <scope>NUCLEOTIDE SEQUENCE [LARGE SCALE GENOMIC DNA]</scope>
    <source>
        <strain evidence="7 8">CBS 1483</strain>
    </source>
</reference>
<feature type="transmembrane region" description="Helical" evidence="6">
    <location>
        <begin position="175"/>
        <end position="199"/>
    </location>
</feature>
<evidence type="ECO:0000256" key="2">
    <source>
        <dbReference type="ARBA" id="ARBA00009969"/>
    </source>
</evidence>
<evidence type="ECO:0000256" key="6">
    <source>
        <dbReference type="SAM" id="Phobius"/>
    </source>
</evidence>
<feature type="transmembrane region" description="Helical" evidence="6">
    <location>
        <begin position="253"/>
        <end position="277"/>
    </location>
</feature>
<dbReference type="PANTHER" id="PTHR31465">
    <property type="entry name" value="PROTEIN RTA1-RELATED"/>
    <property type="match status" value="1"/>
</dbReference>
<keyword evidence="4 6" id="KW-1133">Transmembrane helix</keyword>
<dbReference type="OrthoDB" id="3358017at2759"/>
<protein>
    <submittedName>
        <fullName evidence="7">Protein rta1</fullName>
    </submittedName>
</protein>
<feature type="transmembrane region" description="Helical" evidence="6">
    <location>
        <begin position="220"/>
        <end position="241"/>
    </location>
</feature>
<gene>
    <name evidence="7" type="primary">RTA1_1</name>
    <name evidence="7" type="ORF">GRS66_002028</name>
</gene>
<feature type="transmembrane region" description="Helical" evidence="6">
    <location>
        <begin position="15"/>
        <end position="37"/>
    </location>
</feature>
<evidence type="ECO:0000256" key="5">
    <source>
        <dbReference type="ARBA" id="ARBA00023136"/>
    </source>
</evidence>
<keyword evidence="8" id="KW-1185">Reference proteome</keyword>
<keyword evidence="3 6" id="KW-0812">Transmembrane</keyword>
<evidence type="ECO:0000256" key="3">
    <source>
        <dbReference type="ARBA" id="ARBA00022692"/>
    </source>
</evidence>
<evidence type="ECO:0000256" key="1">
    <source>
        <dbReference type="ARBA" id="ARBA00004141"/>
    </source>
</evidence>
<keyword evidence="5 6" id="KW-0472">Membrane</keyword>
<sequence length="317" mass="35470">MAKDGFELYRYTPELGASILFTVLFAVSGVAFVILLFRYSVKSKRRVGSLMKSQPVLRYYGTVNLAGAYVPFIFGCFVECVGFAFRCKSSKDTTLLNPYIIQTVFLLVSPTLYAASIYMFFGRMATLLFAENLMIMPARFNTTIFVIGDVGSLLLQAIGGAMMSKVTSASSGSHLVTAGLFIQIAFFGLFIINEVLFIFKMSKKPTSVSVRYGSWKYLNVALLVNSFLVLIRSIVRAVEFIQGYDGEIASHEWYLYIFDGLPMFLLVLIFIVAFPLINIFRIHEESIQAQQSARFDGTDYPDVEVTSIEEDLASKSE</sequence>
<accession>A0A6C1DRS7</accession>
<proteinExistence type="inferred from homology"/>
<dbReference type="Pfam" id="PF04479">
    <property type="entry name" value="RTA1"/>
    <property type="match status" value="1"/>
</dbReference>
<feature type="transmembrane region" description="Helical" evidence="6">
    <location>
        <begin position="142"/>
        <end position="163"/>
    </location>
</feature>
<comment type="similarity">
    <text evidence="2">Belongs to the lipid-translocating exporter (LTE) (TC 9.A.26.1) family.</text>
</comment>
<dbReference type="PANTHER" id="PTHR31465:SF1">
    <property type="entry name" value="PROTEIN RTA1-RELATED"/>
    <property type="match status" value="1"/>
</dbReference>
<evidence type="ECO:0000313" key="7">
    <source>
        <dbReference type="EMBL" id="QID79736.1"/>
    </source>
</evidence>
<organism evidence="7 8">
    <name type="scientific">Saccharomyces pastorianus</name>
    <name type="common">Lager yeast</name>
    <name type="synonym">Saccharomyces cerevisiae x Saccharomyces eubayanus</name>
    <dbReference type="NCBI Taxonomy" id="27292"/>
    <lineage>
        <taxon>Eukaryota</taxon>
        <taxon>Fungi</taxon>
        <taxon>Dikarya</taxon>
        <taxon>Ascomycota</taxon>
        <taxon>Saccharomycotina</taxon>
        <taxon>Saccharomycetes</taxon>
        <taxon>Saccharomycetales</taxon>
        <taxon>Saccharomycetaceae</taxon>
        <taxon>Saccharomyces</taxon>
    </lineage>
</organism>
<feature type="transmembrane region" description="Helical" evidence="6">
    <location>
        <begin position="57"/>
        <end position="84"/>
    </location>
</feature>
<evidence type="ECO:0000256" key="4">
    <source>
        <dbReference type="ARBA" id="ARBA00022989"/>
    </source>
</evidence>
<name>A0A6C1DRS7_SACPS</name>
<dbReference type="InterPro" id="IPR007568">
    <property type="entry name" value="RTA1"/>
</dbReference>
<dbReference type="GO" id="GO:0016020">
    <property type="term" value="C:membrane"/>
    <property type="evidence" value="ECO:0007669"/>
    <property type="project" value="UniProtKB-SubCell"/>
</dbReference>
<dbReference type="AlphaFoldDB" id="A0A6C1DRS7"/>
<evidence type="ECO:0000313" key="8">
    <source>
        <dbReference type="Proteomes" id="UP000501346"/>
    </source>
</evidence>
<dbReference type="EMBL" id="CP048988">
    <property type="protein sequence ID" value="QID79736.1"/>
    <property type="molecule type" value="Genomic_DNA"/>
</dbReference>
<feature type="transmembrane region" description="Helical" evidence="6">
    <location>
        <begin position="99"/>
        <end position="121"/>
    </location>
</feature>